<sequence>MGIKALIVLFLVFCFCFDLTKAIPNTPLQIQHDKNHVKVEAHFGSKVLALEVATEFGHKYEGERRILQGIAGLKPVASIGKGGTKYASRHSAGSSRHGSFKWAFFGVLSMWVFLV</sequence>
<dbReference type="AlphaFoldDB" id="U5CYI7"/>
<dbReference type="EMBL" id="KI392557">
    <property type="protein sequence ID" value="ERN14207.1"/>
    <property type="molecule type" value="Genomic_DNA"/>
</dbReference>
<dbReference type="HOGENOM" id="CLU_169890_0_0_1"/>
<dbReference type="Proteomes" id="UP000017836">
    <property type="component" value="Unassembled WGS sequence"/>
</dbReference>
<organism evidence="2 3">
    <name type="scientific">Amborella trichopoda</name>
    <dbReference type="NCBI Taxonomy" id="13333"/>
    <lineage>
        <taxon>Eukaryota</taxon>
        <taxon>Viridiplantae</taxon>
        <taxon>Streptophyta</taxon>
        <taxon>Embryophyta</taxon>
        <taxon>Tracheophyta</taxon>
        <taxon>Spermatophyta</taxon>
        <taxon>Magnoliopsida</taxon>
        <taxon>Amborellales</taxon>
        <taxon>Amborellaceae</taxon>
        <taxon>Amborella</taxon>
    </lineage>
</organism>
<dbReference type="Gramene" id="ERN14207">
    <property type="protein sequence ID" value="ERN14207"/>
    <property type="gene ID" value="AMTR_s00033p00101640"/>
</dbReference>
<evidence type="ECO:0000313" key="2">
    <source>
        <dbReference type="EMBL" id="ERN14207.1"/>
    </source>
</evidence>
<feature type="chain" id="PRO_5004658774" evidence="1">
    <location>
        <begin position="23"/>
        <end position="115"/>
    </location>
</feature>
<keyword evidence="1" id="KW-0732">Signal</keyword>
<reference evidence="3" key="1">
    <citation type="journal article" date="2013" name="Science">
        <title>The Amborella genome and the evolution of flowering plants.</title>
        <authorList>
            <consortium name="Amborella Genome Project"/>
        </authorList>
    </citation>
    <scope>NUCLEOTIDE SEQUENCE [LARGE SCALE GENOMIC DNA]</scope>
</reference>
<name>U5CYI7_AMBTC</name>
<keyword evidence="3" id="KW-1185">Reference proteome</keyword>
<evidence type="ECO:0000256" key="1">
    <source>
        <dbReference type="SAM" id="SignalP"/>
    </source>
</evidence>
<proteinExistence type="predicted"/>
<protein>
    <submittedName>
        <fullName evidence="2">Uncharacterized protein</fullName>
    </submittedName>
</protein>
<feature type="signal peptide" evidence="1">
    <location>
        <begin position="1"/>
        <end position="22"/>
    </location>
</feature>
<accession>U5CYI7</accession>
<gene>
    <name evidence="2" type="ORF">AMTR_s00033p00101640</name>
</gene>
<evidence type="ECO:0000313" key="3">
    <source>
        <dbReference type="Proteomes" id="UP000017836"/>
    </source>
</evidence>